<evidence type="ECO:0000256" key="1">
    <source>
        <dbReference type="ARBA" id="ARBA00010641"/>
    </source>
</evidence>
<dbReference type="PANTHER" id="PTHR30173:SF36">
    <property type="entry name" value="ECF RNA POLYMERASE SIGMA FACTOR SIGJ"/>
    <property type="match status" value="1"/>
</dbReference>
<dbReference type="InterPro" id="IPR013249">
    <property type="entry name" value="RNA_pol_sigma70_r4_t2"/>
</dbReference>
<gene>
    <name evidence="8" type="ORF">GCM10023191_097460</name>
</gene>
<dbReference type="Pfam" id="PF04542">
    <property type="entry name" value="Sigma70_r2"/>
    <property type="match status" value="1"/>
</dbReference>
<dbReference type="InterPro" id="IPR052704">
    <property type="entry name" value="ECF_Sigma-70_Domain"/>
</dbReference>
<dbReference type="RefSeq" id="WP_345475480.1">
    <property type="nucleotide sequence ID" value="NZ_BAABHF010000066.1"/>
</dbReference>
<evidence type="ECO:0000256" key="3">
    <source>
        <dbReference type="ARBA" id="ARBA00023015"/>
    </source>
</evidence>
<comment type="caution">
    <text evidence="8">The sequence shown here is derived from an EMBL/GenBank/DDBJ whole genome shotgun (WGS) entry which is preliminary data.</text>
</comment>
<evidence type="ECO:0000256" key="4">
    <source>
        <dbReference type="ARBA" id="ARBA00023082"/>
    </source>
</evidence>
<dbReference type="EMBL" id="BAABHF010000066">
    <property type="protein sequence ID" value="GAA4520467.1"/>
    <property type="molecule type" value="Genomic_DNA"/>
</dbReference>
<protein>
    <submittedName>
        <fullName evidence="8">RNA polymerase sigma-70 factor</fullName>
    </submittedName>
</protein>
<dbReference type="InterPro" id="IPR007627">
    <property type="entry name" value="RNA_pol_sigma70_r2"/>
</dbReference>
<evidence type="ECO:0000313" key="9">
    <source>
        <dbReference type="Proteomes" id="UP001500503"/>
    </source>
</evidence>
<keyword evidence="9" id="KW-1185">Reference proteome</keyword>
<comment type="similarity">
    <text evidence="1">Belongs to the sigma-70 factor family. ECF subfamily.</text>
</comment>
<organism evidence="8 9">
    <name type="scientific">Actinoallomurus oryzae</name>
    <dbReference type="NCBI Taxonomy" id="502180"/>
    <lineage>
        <taxon>Bacteria</taxon>
        <taxon>Bacillati</taxon>
        <taxon>Actinomycetota</taxon>
        <taxon>Actinomycetes</taxon>
        <taxon>Streptosporangiales</taxon>
        <taxon>Thermomonosporaceae</taxon>
        <taxon>Actinoallomurus</taxon>
    </lineage>
</organism>
<evidence type="ECO:0000313" key="8">
    <source>
        <dbReference type="EMBL" id="GAA4520467.1"/>
    </source>
</evidence>
<dbReference type="Gene3D" id="1.10.1740.10">
    <property type="match status" value="1"/>
</dbReference>
<dbReference type="InterPro" id="IPR014284">
    <property type="entry name" value="RNA_pol_sigma-70_dom"/>
</dbReference>
<evidence type="ECO:0000259" key="6">
    <source>
        <dbReference type="Pfam" id="PF04542"/>
    </source>
</evidence>
<accession>A0ABP8R7U6</accession>
<proteinExistence type="inferred from homology"/>
<dbReference type="Pfam" id="PF08281">
    <property type="entry name" value="Sigma70_r4_2"/>
    <property type="match status" value="1"/>
</dbReference>
<dbReference type="Proteomes" id="UP001500503">
    <property type="component" value="Unassembled WGS sequence"/>
</dbReference>
<comment type="subunit">
    <text evidence="2">Interacts transiently with the RNA polymerase catalytic core formed by RpoA, RpoB, RpoC and RpoZ (2 alpha, 1 beta, 1 beta' and 1 omega subunit) to form the RNA polymerase holoenzyme that can initiate transcription.</text>
</comment>
<dbReference type="SUPFAM" id="SSF54427">
    <property type="entry name" value="NTF2-like"/>
    <property type="match status" value="1"/>
</dbReference>
<feature type="domain" description="RNA polymerase sigma-70 region 2" evidence="6">
    <location>
        <begin position="15"/>
        <end position="76"/>
    </location>
</feature>
<dbReference type="Gene3D" id="3.10.450.50">
    <property type="match status" value="1"/>
</dbReference>
<keyword evidence="4" id="KW-0731">Sigma factor</keyword>
<dbReference type="InterPro" id="IPR013325">
    <property type="entry name" value="RNA_pol_sigma_r2"/>
</dbReference>
<dbReference type="SUPFAM" id="SSF88946">
    <property type="entry name" value="Sigma2 domain of RNA polymerase sigma factors"/>
    <property type="match status" value="1"/>
</dbReference>
<dbReference type="NCBIfam" id="NF007214">
    <property type="entry name" value="PRK09636.1"/>
    <property type="match status" value="1"/>
</dbReference>
<dbReference type="Gene3D" id="1.10.10.10">
    <property type="entry name" value="Winged helix-like DNA-binding domain superfamily/Winged helix DNA-binding domain"/>
    <property type="match status" value="1"/>
</dbReference>
<evidence type="ECO:0000259" key="7">
    <source>
        <dbReference type="Pfam" id="PF08281"/>
    </source>
</evidence>
<dbReference type="SUPFAM" id="SSF88659">
    <property type="entry name" value="Sigma3 and sigma4 domains of RNA polymerase sigma factors"/>
    <property type="match status" value="1"/>
</dbReference>
<keyword evidence="3" id="KW-0805">Transcription regulation</keyword>
<dbReference type="PANTHER" id="PTHR30173">
    <property type="entry name" value="SIGMA 19 FACTOR"/>
    <property type="match status" value="1"/>
</dbReference>
<evidence type="ECO:0000256" key="2">
    <source>
        <dbReference type="ARBA" id="ARBA00011344"/>
    </source>
</evidence>
<keyword evidence="5" id="KW-0804">Transcription</keyword>
<dbReference type="InterPro" id="IPR013324">
    <property type="entry name" value="RNA_pol_sigma_r3/r4-like"/>
</dbReference>
<reference evidence="9" key="1">
    <citation type="journal article" date="2019" name="Int. J. Syst. Evol. Microbiol.">
        <title>The Global Catalogue of Microorganisms (GCM) 10K type strain sequencing project: providing services to taxonomists for standard genome sequencing and annotation.</title>
        <authorList>
            <consortium name="The Broad Institute Genomics Platform"/>
            <consortium name="The Broad Institute Genome Sequencing Center for Infectious Disease"/>
            <person name="Wu L."/>
            <person name="Ma J."/>
        </authorList>
    </citation>
    <scope>NUCLEOTIDE SEQUENCE [LARGE SCALE GENOMIC DNA]</scope>
    <source>
        <strain evidence="9">JCM 17933</strain>
    </source>
</reference>
<name>A0ABP8R7U6_9ACTN</name>
<dbReference type="InterPro" id="IPR032710">
    <property type="entry name" value="NTF2-like_dom_sf"/>
</dbReference>
<evidence type="ECO:0000256" key="5">
    <source>
        <dbReference type="ARBA" id="ARBA00023163"/>
    </source>
</evidence>
<dbReference type="NCBIfam" id="TIGR02937">
    <property type="entry name" value="sigma70-ECF"/>
    <property type="match status" value="1"/>
</dbReference>
<feature type="domain" description="RNA polymerase sigma factor 70 region 4 type 2" evidence="7">
    <location>
        <begin position="114"/>
        <end position="162"/>
    </location>
</feature>
<sequence>MAGAAARADEEIFLGHRPMLLALAYRLLGSVHEAEDVVQDAYLRWSAANRAEVANPAAFLTAITTRLAVDRLRSATARREFYVGSWLPEPLPTADRDDPVESAALRESASVGMLLLLDRLGPAERAVFVLREAFDVPYAEIAAILGRSEASCRQLLSRARRRTVTAPTHVSALDPAAARPLVDAFLAAARSGDLGRLESLLREDVTLTTDGNGTARAGRHPVHGAEKVGRLVTKVFERFDPRTEIRHAWYNHAPALVIDTPVRRVVYLFQYDAEGRIGQLFAILTPEKLSHLPR</sequence>
<dbReference type="InterPro" id="IPR036388">
    <property type="entry name" value="WH-like_DNA-bd_sf"/>
</dbReference>